<dbReference type="PANTHER" id="PTHR11528">
    <property type="entry name" value="HEAT SHOCK PROTEIN 90 FAMILY MEMBER"/>
    <property type="match status" value="1"/>
</dbReference>
<dbReference type="OrthoDB" id="28737at2759"/>
<keyword evidence="4" id="KW-0143">Chaperone</keyword>
<dbReference type="InterPro" id="IPR019805">
    <property type="entry name" value="Heat_shock_protein_90_CS"/>
</dbReference>
<dbReference type="GO" id="GO:0140662">
    <property type="term" value="F:ATP-dependent protein folding chaperone"/>
    <property type="evidence" value="ECO:0007669"/>
    <property type="project" value="InterPro"/>
</dbReference>
<evidence type="ECO:0000256" key="2">
    <source>
        <dbReference type="ARBA" id="ARBA00022741"/>
    </source>
</evidence>
<comment type="similarity">
    <text evidence="1">Belongs to the heat shock protein 90 family.</text>
</comment>
<dbReference type="GO" id="GO:0051082">
    <property type="term" value="F:unfolded protein binding"/>
    <property type="evidence" value="ECO:0007669"/>
    <property type="project" value="InterPro"/>
</dbReference>
<dbReference type="Gene3D" id="3.30.565.10">
    <property type="entry name" value="Histidine kinase-like ATPase, C-terminal domain"/>
    <property type="match status" value="1"/>
</dbReference>
<dbReference type="SUPFAM" id="SSF55874">
    <property type="entry name" value="ATPase domain of HSP90 chaperone/DNA topoisomerase II/histidine kinase"/>
    <property type="match status" value="1"/>
</dbReference>
<dbReference type="InterPro" id="IPR036890">
    <property type="entry name" value="HATPase_C_sf"/>
</dbReference>
<dbReference type="InterPro" id="IPR001404">
    <property type="entry name" value="Hsp90_fam"/>
</dbReference>
<evidence type="ECO:0000256" key="3">
    <source>
        <dbReference type="ARBA" id="ARBA00022840"/>
    </source>
</evidence>
<dbReference type="Proteomes" id="UP000295252">
    <property type="component" value="Unassembled WGS sequence"/>
</dbReference>
<dbReference type="STRING" id="49390.A0A068VFC4"/>
<dbReference type="InParanoid" id="A0A068VFC4"/>
<evidence type="ECO:0000256" key="4">
    <source>
        <dbReference type="ARBA" id="ARBA00023186"/>
    </source>
</evidence>
<dbReference type="EMBL" id="HG739469">
    <property type="protein sequence ID" value="CDP19234.1"/>
    <property type="molecule type" value="Genomic_DNA"/>
</dbReference>
<evidence type="ECO:0000256" key="1">
    <source>
        <dbReference type="ARBA" id="ARBA00008239"/>
    </source>
</evidence>
<keyword evidence="6" id="KW-1185">Reference proteome</keyword>
<name>A0A068VFC4_COFCA</name>
<dbReference type="GO" id="GO:0016887">
    <property type="term" value="F:ATP hydrolysis activity"/>
    <property type="evidence" value="ECO:0007669"/>
    <property type="project" value="InterPro"/>
</dbReference>
<reference evidence="6" key="1">
    <citation type="journal article" date="2014" name="Science">
        <title>The coffee genome provides insight into the convergent evolution of caffeine biosynthesis.</title>
        <authorList>
            <person name="Denoeud F."/>
            <person name="Carretero-Paulet L."/>
            <person name="Dereeper A."/>
            <person name="Droc G."/>
            <person name="Guyot R."/>
            <person name="Pietrella M."/>
            <person name="Zheng C."/>
            <person name="Alberti A."/>
            <person name="Anthony F."/>
            <person name="Aprea G."/>
            <person name="Aury J.M."/>
            <person name="Bento P."/>
            <person name="Bernard M."/>
            <person name="Bocs S."/>
            <person name="Campa C."/>
            <person name="Cenci A."/>
            <person name="Combes M.C."/>
            <person name="Crouzillat D."/>
            <person name="Da Silva C."/>
            <person name="Daddiego L."/>
            <person name="De Bellis F."/>
            <person name="Dussert S."/>
            <person name="Garsmeur O."/>
            <person name="Gayraud T."/>
            <person name="Guignon V."/>
            <person name="Jahn K."/>
            <person name="Jamilloux V."/>
            <person name="Joet T."/>
            <person name="Labadie K."/>
            <person name="Lan T."/>
            <person name="Leclercq J."/>
            <person name="Lepelley M."/>
            <person name="Leroy T."/>
            <person name="Li L.T."/>
            <person name="Librado P."/>
            <person name="Lopez L."/>
            <person name="Munoz A."/>
            <person name="Noel B."/>
            <person name="Pallavicini A."/>
            <person name="Perrotta G."/>
            <person name="Poncet V."/>
            <person name="Pot D."/>
            <person name="Priyono X."/>
            <person name="Rigoreau M."/>
            <person name="Rouard M."/>
            <person name="Rozas J."/>
            <person name="Tranchant-Dubreuil C."/>
            <person name="VanBuren R."/>
            <person name="Zhang Q."/>
            <person name="Andrade A.C."/>
            <person name="Argout X."/>
            <person name="Bertrand B."/>
            <person name="de Kochko A."/>
            <person name="Graziosi G."/>
            <person name="Henry R.J."/>
            <person name="Jayarama X."/>
            <person name="Ming R."/>
            <person name="Nagai C."/>
            <person name="Rounsley S."/>
            <person name="Sankoff D."/>
            <person name="Giuliano G."/>
            <person name="Albert V.A."/>
            <person name="Wincker P."/>
            <person name="Lashermes P."/>
        </authorList>
    </citation>
    <scope>NUCLEOTIDE SEQUENCE [LARGE SCALE GENOMIC DNA]</scope>
    <source>
        <strain evidence="6">cv. DH200-94</strain>
    </source>
</reference>
<dbReference type="PRINTS" id="PR00775">
    <property type="entry name" value="HEATSHOCK90"/>
</dbReference>
<dbReference type="OMA" id="ELIRGHM"/>
<dbReference type="InterPro" id="IPR020575">
    <property type="entry name" value="Hsp90_N"/>
</dbReference>
<organism evidence="5 6">
    <name type="scientific">Coffea canephora</name>
    <name type="common">Robusta coffee</name>
    <dbReference type="NCBI Taxonomy" id="49390"/>
    <lineage>
        <taxon>Eukaryota</taxon>
        <taxon>Viridiplantae</taxon>
        <taxon>Streptophyta</taxon>
        <taxon>Embryophyta</taxon>
        <taxon>Tracheophyta</taxon>
        <taxon>Spermatophyta</taxon>
        <taxon>Magnoliopsida</taxon>
        <taxon>eudicotyledons</taxon>
        <taxon>Gunneridae</taxon>
        <taxon>Pentapetalae</taxon>
        <taxon>asterids</taxon>
        <taxon>lamiids</taxon>
        <taxon>Gentianales</taxon>
        <taxon>Rubiaceae</taxon>
        <taxon>Ixoroideae</taxon>
        <taxon>Gardenieae complex</taxon>
        <taxon>Bertiereae - Coffeeae clade</taxon>
        <taxon>Coffeeae</taxon>
        <taxon>Coffea</taxon>
    </lineage>
</organism>
<dbReference type="PhylomeDB" id="A0A068VFC4"/>
<evidence type="ECO:0000313" key="6">
    <source>
        <dbReference type="Proteomes" id="UP000295252"/>
    </source>
</evidence>
<proteinExistence type="inferred from homology"/>
<keyword evidence="3" id="KW-0067">ATP-binding</keyword>
<dbReference type="PROSITE" id="PS00298">
    <property type="entry name" value="HSP90"/>
    <property type="match status" value="1"/>
</dbReference>
<protein>
    <submittedName>
        <fullName evidence="5">DH200=94 genomic scaffold, scaffold_385</fullName>
    </submittedName>
</protein>
<dbReference type="Gramene" id="CDP19234">
    <property type="protein sequence ID" value="CDP19234"/>
    <property type="gene ID" value="GSCOC_T00000292001"/>
</dbReference>
<dbReference type="GO" id="GO:0005524">
    <property type="term" value="F:ATP binding"/>
    <property type="evidence" value="ECO:0007669"/>
    <property type="project" value="UniProtKB-KW"/>
</dbReference>
<dbReference type="AlphaFoldDB" id="A0A068VFC4"/>
<accession>A0A068VFC4</accession>
<evidence type="ECO:0000313" key="5">
    <source>
        <dbReference type="EMBL" id="CDP19234.1"/>
    </source>
</evidence>
<sequence length="163" mass="18049">MHRLSGRSVSTILRAGGCRRCRNATASISSSNIFHKSAEENDENVRWYSVLTTRQINCGKPIKQLNFGSSHHLLRIRYESTAAASDSSSNPPPEKYEYQAEVSRLMDLIVNSLYSNKEVFLRELIRHALVLFSPFSVSLPAGLVIHGASFSHAAFVVVVGGKK</sequence>
<gene>
    <name evidence="5" type="ORF">GSCOC_T00000292001</name>
</gene>
<keyword evidence="2" id="KW-0547">Nucleotide-binding</keyword>